<sequence>MPYAPLRTTLPLFLLGLSLGLPAHVRAATQQGRQLDVDIVCLDRLHIGVGHGLKDRIETTGPWPAGVQATTSADGTIHLTRPTCPAKPETLDITTPSAMALSIRNAGNASMTLDDRTGPAAVRVGNGPARLGRAEELDVLSEGAGAITIPLLDTSARIHSTGSADVTIEKADAKALALYLGGSSSFVMQTGHVQALEITSASTRDAVFHGESAITALHVLGKGSILVDRPTGTLATERDGPGKILVNTGAQP</sequence>
<organism evidence="2 3">
    <name type="scientific">Acetobacter vaccinii</name>
    <dbReference type="NCBI Taxonomy" id="2592655"/>
    <lineage>
        <taxon>Bacteria</taxon>
        <taxon>Pseudomonadati</taxon>
        <taxon>Pseudomonadota</taxon>
        <taxon>Alphaproteobacteria</taxon>
        <taxon>Acetobacterales</taxon>
        <taxon>Acetobacteraceae</taxon>
        <taxon>Acetobacter</taxon>
    </lineage>
</organism>
<dbReference type="Gene3D" id="2.160.20.120">
    <property type="match status" value="1"/>
</dbReference>
<evidence type="ECO:0008006" key="4">
    <source>
        <dbReference type="Google" id="ProtNLM"/>
    </source>
</evidence>
<dbReference type="EMBL" id="CP043506">
    <property type="protein sequence ID" value="QEO17918.1"/>
    <property type="molecule type" value="Genomic_DNA"/>
</dbReference>
<evidence type="ECO:0000313" key="3">
    <source>
        <dbReference type="Proteomes" id="UP000324536"/>
    </source>
</evidence>
<accession>A0A5C1YQR9</accession>
<keyword evidence="3" id="KW-1185">Reference proteome</keyword>
<dbReference type="Proteomes" id="UP000324536">
    <property type="component" value="Chromosome"/>
</dbReference>
<feature type="chain" id="PRO_5022777190" description="Auto-transporter adhesin head GIN domain-containing protein" evidence="1">
    <location>
        <begin position="28"/>
        <end position="252"/>
    </location>
</feature>
<dbReference type="OrthoDB" id="7217491at2"/>
<proteinExistence type="predicted"/>
<protein>
    <recommendedName>
        <fullName evidence="4">Auto-transporter adhesin head GIN domain-containing protein</fullName>
    </recommendedName>
</protein>
<reference evidence="2 3" key="1">
    <citation type="submission" date="2019-09" db="EMBL/GenBank/DDBJ databases">
        <title>Genome sequencing of strain KACC 21233.</title>
        <authorList>
            <person name="Heo J."/>
            <person name="Kim S.-J."/>
            <person name="Kim J.-S."/>
            <person name="Hong S.-B."/>
            <person name="Kwon S.-W."/>
        </authorList>
    </citation>
    <scope>NUCLEOTIDE SEQUENCE [LARGE SCALE GENOMIC DNA]</scope>
    <source>
        <strain evidence="2 3">KACC 21233</strain>
    </source>
</reference>
<keyword evidence="1" id="KW-0732">Signal</keyword>
<evidence type="ECO:0000313" key="2">
    <source>
        <dbReference type="EMBL" id="QEO17918.1"/>
    </source>
</evidence>
<name>A0A5C1YQR9_9PROT</name>
<dbReference type="KEGG" id="acek:FLP30_09375"/>
<feature type="signal peptide" evidence="1">
    <location>
        <begin position="1"/>
        <end position="27"/>
    </location>
</feature>
<dbReference type="RefSeq" id="WP_149279594.1">
    <property type="nucleotide sequence ID" value="NZ_CP043506.1"/>
</dbReference>
<evidence type="ECO:0000256" key="1">
    <source>
        <dbReference type="SAM" id="SignalP"/>
    </source>
</evidence>
<gene>
    <name evidence="2" type="ORF">FLP30_09375</name>
</gene>
<dbReference type="AlphaFoldDB" id="A0A5C1YQR9"/>